<dbReference type="AlphaFoldDB" id="A0A3P7MK24"/>
<evidence type="ECO:0000313" key="4">
    <source>
        <dbReference type="Proteomes" id="UP000281553"/>
    </source>
</evidence>
<dbReference type="EMBL" id="UYRU01073648">
    <property type="protein sequence ID" value="VDN23677.1"/>
    <property type="molecule type" value="Genomic_DNA"/>
</dbReference>
<feature type="transmembrane region" description="Helical" evidence="2">
    <location>
        <begin position="28"/>
        <end position="50"/>
    </location>
</feature>
<keyword evidence="2" id="KW-0472">Membrane</keyword>
<protein>
    <submittedName>
        <fullName evidence="3">Uncharacterized protein</fullName>
    </submittedName>
</protein>
<feature type="region of interest" description="Disordered" evidence="1">
    <location>
        <begin position="108"/>
        <end position="127"/>
    </location>
</feature>
<accession>A0A3P7MK24</accession>
<dbReference type="OrthoDB" id="6270514at2759"/>
<keyword evidence="4" id="KW-1185">Reference proteome</keyword>
<proteinExistence type="predicted"/>
<name>A0A3P7MK24_DIBLA</name>
<reference evidence="3 4" key="1">
    <citation type="submission" date="2018-11" db="EMBL/GenBank/DDBJ databases">
        <authorList>
            <consortium name="Pathogen Informatics"/>
        </authorList>
    </citation>
    <scope>NUCLEOTIDE SEQUENCE [LARGE SCALE GENOMIC DNA]</scope>
</reference>
<keyword evidence="2" id="KW-1133">Transmembrane helix</keyword>
<evidence type="ECO:0000256" key="2">
    <source>
        <dbReference type="SAM" id="Phobius"/>
    </source>
</evidence>
<gene>
    <name evidence="3" type="ORF">DILT_LOCUS14301</name>
</gene>
<evidence type="ECO:0000313" key="3">
    <source>
        <dbReference type="EMBL" id="VDN23677.1"/>
    </source>
</evidence>
<evidence type="ECO:0000256" key="1">
    <source>
        <dbReference type="SAM" id="MobiDB-lite"/>
    </source>
</evidence>
<keyword evidence="2" id="KW-0812">Transmembrane</keyword>
<sequence length="127" mass="14445">MRGDALEAAFLPLYVHREHKIRSPRMRFLTRCIHFLTVIFSWLFAVPLTVCRIYKCLFSGNIAGLLSLPLDVLSTEHVIQDCIQVSYSVFPLYLWLRILWGSKLSSAKSQTNQTDSGAGLALSPFNR</sequence>
<organism evidence="3 4">
    <name type="scientific">Dibothriocephalus latus</name>
    <name type="common">Fish tapeworm</name>
    <name type="synonym">Diphyllobothrium latum</name>
    <dbReference type="NCBI Taxonomy" id="60516"/>
    <lineage>
        <taxon>Eukaryota</taxon>
        <taxon>Metazoa</taxon>
        <taxon>Spiralia</taxon>
        <taxon>Lophotrochozoa</taxon>
        <taxon>Platyhelminthes</taxon>
        <taxon>Cestoda</taxon>
        <taxon>Eucestoda</taxon>
        <taxon>Diphyllobothriidea</taxon>
        <taxon>Diphyllobothriidae</taxon>
        <taxon>Dibothriocephalus</taxon>
    </lineage>
</organism>
<dbReference type="Proteomes" id="UP000281553">
    <property type="component" value="Unassembled WGS sequence"/>
</dbReference>